<dbReference type="RefSeq" id="XP_028546876.1">
    <property type="nucleotide sequence ID" value="XM_028691075.1"/>
</dbReference>
<evidence type="ECO:0000313" key="3">
    <source>
        <dbReference type="Proteomes" id="UP000195521"/>
    </source>
</evidence>
<feature type="transmembrane region" description="Helical" evidence="1">
    <location>
        <begin position="222"/>
        <end position="240"/>
    </location>
</feature>
<dbReference type="AlphaFoldDB" id="A0A1Y1JT21"/>
<name>A0A1Y1JT21_PLAGO</name>
<dbReference type="InterPro" id="IPR008780">
    <property type="entry name" value="Plasmodium_Vir"/>
</dbReference>
<gene>
    <name evidence="2" type="ORF">PGO_002130</name>
</gene>
<organism evidence="2 3">
    <name type="scientific">Plasmodium gonderi</name>
    <dbReference type="NCBI Taxonomy" id="77519"/>
    <lineage>
        <taxon>Eukaryota</taxon>
        <taxon>Sar</taxon>
        <taxon>Alveolata</taxon>
        <taxon>Apicomplexa</taxon>
        <taxon>Aconoidasida</taxon>
        <taxon>Haemosporida</taxon>
        <taxon>Plasmodiidae</taxon>
        <taxon>Plasmodium</taxon>
        <taxon>Plasmodium (Plasmodium)</taxon>
    </lineage>
</organism>
<dbReference type="Pfam" id="PF05795">
    <property type="entry name" value="Plasmodium_Vir"/>
    <property type="match status" value="1"/>
</dbReference>
<proteinExistence type="predicted"/>
<keyword evidence="1" id="KW-1133">Transmembrane helix</keyword>
<dbReference type="GeneID" id="39745095"/>
<dbReference type="EMBL" id="BDQF01000213">
    <property type="protein sequence ID" value="GAW84287.1"/>
    <property type="molecule type" value="Genomic_DNA"/>
</dbReference>
<keyword evidence="1" id="KW-0472">Membrane</keyword>
<reference evidence="3" key="1">
    <citation type="submission" date="2017-04" db="EMBL/GenBank/DDBJ databases">
        <title>Plasmodium gonderi genome.</title>
        <authorList>
            <person name="Arisue N."/>
            <person name="Honma H."/>
            <person name="Kawai S."/>
            <person name="Tougan T."/>
            <person name="Tanabe K."/>
            <person name="Horii T."/>
        </authorList>
    </citation>
    <scope>NUCLEOTIDE SEQUENCE [LARGE SCALE GENOMIC DNA]</scope>
    <source>
        <strain evidence="3">ATCC 30045</strain>
    </source>
</reference>
<sequence>MSKSIYNYIYLFPQCESTKKNITNEEEQGSHKYCENHSSISEDIRSEFNSICKNVLSYFNKMEALKHTDQHVMDGTCVYLHYWLYYDHLKTNHNQNMNAKKLCDALIKLNNEKVDPICQNYKDFDITEDMLKKMKDLYDINTNVNALKTSCTKNETCEIANTIVSKYKRYMYECESHGDVNFCKILEDYKNEYNSKIMHLNDGTATYEILYSFQRNNIPHTIISVMGGTLFWLLFLFILYKFRGDVSYLRTVIRRMRNARNNMDEEWKILTCSDLSHRITRNRTHNISYHSE</sequence>
<dbReference type="OrthoDB" id="381216at2759"/>
<evidence type="ECO:0000313" key="2">
    <source>
        <dbReference type="EMBL" id="GAW84287.1"/>
    </source>
</evidence>
<dbReference type="Proteomes" id="UP000195521">
    <property type="component" value="Unassembled WGS sequence"/>
</dbReference>
<accession>A0A1Y1JT21</accession>
<keyword evidence="3" id="KW-1185">Reference proteome</keyword>
<keyword evidence="1" id="KW-0812">Transmembrane</keyword>
<evidence type="ECO:0000256" key="1">
    <source>
        <dbReference type="SAM" id="Phobius"/>
    </source>
</evidence>
<protein>
    <submittedName>
        <fullName evidence="2">Variable surface protein</fullName>
    </submittedName>
</protein>
<comment type="caution">
    <text evidence="2">The sequence shown here is derived from an EMBL/GenBank/DDBJ whole genome shotgun (WGS) entry which is preliminary data.</text>
</comment>